<dbReference type="Proteomes" id="UP000254889">
    <property type="component" value="Chromosome"/>
</dbReference>
<organism evidence="2 3">
    <name type="scientific">Pseudolabrys taiwanensis</name>
    <dbReference type="NCBI Taxonomy" id="331696"/>
    <lineage>
        <taxon>Bacteria</taxon>
        <taxon>Pseudomonadati</taxon>
        <taxon>Pseudomonadota</taxon>
        <taxon>Alphaproteobacteria</taxon>
        <taxon>Hyphomicrobiales</taxon>
        <taxon>Xanthobacteraceae</taxon>
        <taxon>Pseudolabrys</taxon>
    </lineage>
</organism>
<evidence type="ECO:0000313" key="3">
    <source>
        <dbReference type="Proteomes" id="UP000254889"/>
    </source>
</evidence>
<dbReference type="GO" id="GO:0019284">
    <property type="term" value="P:L-methionine salvage from S-adenosylmethionine"/>
    <property type="evidence" value="ECO:0007669"/>
    <property type="project" value="TreeGrafter"/>
</dbReference>
<dbReference type="InterPro" id="IPR035994">
    <property type="entry name" value="Nucleoside_phosphorylase_sf"/>
</dbReference>
<accession>A0A345ZU89</accession>
<name>A0A345ZU89_9HYPH</name>
<evidence type="ECO:0000259" key="1">
    <source>
        <dbReference type="Pfam" id="PF01048"/>
    </source>
</evidence>
<dbReference type="InterPro" id="IPR000845">
    <property type="entry name" value="Nucleoside_phosphorylase_d"/>
</dbReference>
<proteinExistence type="predicted"/>
<dbReference type="RefSeq" id="WP_115690182.1">
    <property type="nucleotide sequence ID" value="NZ_CP031417.1"/>
</dbReference>
<dbReference type="SUPFAM" id="SSF53167">
    <property type="entry name" value="Purine and uridine phosphorylases"/>
    <property type="match status" value="1"/>
</dbReference>
<dbReference type="GO" id="GO:0008930">
    <property type="term" value="F:methylthioadenosine nucleosidase activity"/>
    <property type="evidence" value="ECO:0007669"/>
    <property type="project" value="TreeGrafter"/>
</dbReference>
<dbReference type="GO" id="GO:0008782">
    <property type="term" value="F:adenosylhomocysteine nucleosidase activity"/>
    <property type="evidence" value="ECO:0007669"/>
    <property type="project" value="TreeGrafter"/>
</dbReference>
<gene>
    <name evidence="2" type="ORF">DW352_08145</name>
</gene>
<dbReference type="PANTHER" id="PTHR46832">
    <property type="entry name" value="5'-METHYLTHIOADENOSINE/S-ADENOSYLHOMOCYSTEINE NUCLEOSIDASE"/>
    <property type="match status" value="1"/>
</dbReference>
<keyword evidence="3" id="KW-1185">Reference proteome</keyword>
<dbReference type="AlphaFoldDB" id="A0A345ZU89"/>
<dbReference type="Gene3D" id="3.40.50.1580">
    <property type="entry name" value="Nucleoside phosphorylase domain"/>
    <property type="match status" value="1"/>
</dbReference>
<dbReference type="PANTHER" id="PTHR46832:SF1">
    <property type="entry name" value="5'-METHYLTHIOADENOSINE_S-ADENOSYLHOMOCYSTEINE NUCLEOSIDASE"/>
    <property type="match status" value="1"/>
</dbReference>
<dbReference type="OrthoDB" id="7357315at2"/>
<dbReference type="Pfam" id="PF01048">
    <property type="entry name" value="PNP_UDP_1"/>
    <property type="match status" value="1"/>
</dbReference>
<dbReference type="EMBL" id="CP031417">
    <property type="protein sequence ID" value="AXK80486.1"/>
    <property type="molecule type" value="Genomic_DNA"/>
</dbReference>
<dbReference type="InterPro" id="IPR017831">
    <property type="entry name" value="Hopanoid-assoc_phosphoryl_HpnG"/>
</dbReference>
<dbReference type="KEGG" id="ptaw:DW352_08145"/>
<dbReference type="GO" id="GO:0009116">
    <property type="term" value="P:nucleoside metabolic process"/>
    <property type="evidence" value="ECO:0007669"/>
    <property type="project" value="InterPro"/>
</dbReference>
<evidence type="ECO:0000313" key="2">
    <source>
        <dbReference type="EMBL" id="AXK80486.1"/>
    </source>
</evidence>
<reference evidence="2 3" key="1">
    <citation type="submission" date="2018-07" db="EMBL/GenBank/DDBJ databases">
        <authorList>
            <person name="Quirk P.G."/>
            <person name="Krulwich T.A."/>
        </authorList>
    </citation>
    <scope>NUCLEOTIDE SEQUENCE [LARGE SCALE GENOMIC DNA]</scope>
    <source>
        <strain evidence="2 3">CC-BB4</strain>
    </source>
</reference>
<protein>
    <recommendedName>
        <fullName evidence="1">Nucleoside phosphorylase domain-containing protein</fullName>
    </recommendedName>
</protein>
<sequence length="233" mass="24095">MSEFGGVVAVTCIALEARIARSAGVTVLRKPSSQLGPALEAAIANGATGVISFGIAGGLKPGLRAGTCVVASGVRTADRVIATDAAWSRRLMAAIPDALHGEVFGSDIMLSHPVQKQEIHASSGALAVDMESHVAAQVAAARRVPFVACRIIIDAAHRTLPPASAVGLREDGTTDILAVLGSVMREPGQIPDLIRTARDARVAWRALWSARHRLGAGLGFAEYEEPALSLAVA</sequence>
<feature type="domain" description="Nucleoside phosphorylase" evidence="1">
    <location>
        <begin position="41"/>
        <end position="157"/>
    </location>
</feature>
<dbReference type="GO" id="GO:0005829">
    <property type="term" value="C:cytosol"/>
    <property type="evidence" value="ECO:0007669"/>
    <property type="project" value="TreeGrafter"/>
</dbReference>
<dbReference type="NCBIfam" id="TIGR03468">
    <property type="entry name" value="HpnG"/>
    <property type="match status" value="1"/>
</dbReference>